<feature type="region of interest" description="Disordered" evidence="1">
    <location>
        <begin position="129"/>
        <end position="151"/>
    </location>
</feature>
<dbReference type="EMBL" id="KZ852045">
    <property type="protein sequence ID" value="RDH33881.1"/>
    <property type="molecule type" value="Genomic_DNA"/>
</dbReference>
<feature type="compositionally biased region" description="Polar residues" evidence="1">
    <location>
        <begin position="79"/>
        <end position="105"/>
    </location>
</feature>
<organism evidence="2 3">
    <name type="scientific">Aspergillus welwitschiae</name>
    <dbReference type="NCBI Taxonomy" id="1341132"/>
    <lineage>
        <taxon>Eukaryota</taxon>
        <taxon>Fungi</taxon>
        <taxon>Dikarya</taxon>
        <taxon>Ascomycota</taxon>
        <taxon>Pezizomycotina</taxon>
        <taxon>Eurotiomycetes</taxon>
        <taxon>Eurotiomycetidae</taxon>
        <taxon>Eurotiales</taxon>
        <taxon>Aspergillaceae</taxon>
        <taxon>Aspergillus</taxon>
        <taxon>Aspergillus subgen. Circumdati</taxon>
    </lineage>
</organism>
<feature type="region of interest" description="Disordered" evidence="1">
    <location>
        <begin position="79"/>
        <end position="116"/>
    </location>
</feature>
<name>A0A3F3Q428_9EURO</name>
<keyword evidence="3" id="KW-1185">Reference proteome</keyword>
<evidence type="ECO:0000313" key="3">
    <source>
        <dbReference type="Proteomes" id="UP000253729"/>
    </source>
</evidence>
<evidence type="ECO:0000256" key="1">
    <source>
        <dbReference type="SAM" id="MobiDB-lite"/>
    </source>
</evidence>
<protein>
    <submittedName>
        <fullName evidence="2">Uncharacterized protein</fullName>
    </submittedName>
</protein>
<gene>
    <name evidence="2" type="ORF">BDQ94DRAFT_142839</name>
</gene>
<evidence type="ECO:0000313" key="2">
    <source>
        <dbReference type="EMBL" id="RDH33881.1"/>
    </source>
</evidence>
<dbReference type="GeneID" id="38134462"/>
<accession>A0A3F3Q428</accession>
<sequence length="151" mass="16432">MIRASAPPITRSYRFIRNFSPHLILLYLLCSLLSSILFYSTLLSPFSFLSPSISSSTSNHPFRSIHPFSLHTNPITITTPSPDLLSTSIKTGSLPNSNPTRTTHSLPPGRSSPTPLVALFRPPQLQSFYVTAEEGGEGNPTSSQFQSNSPG</sequence>
<dbReference type="Proteomes" id="UP000253729">
    <property type="component" value="Unassembled WGS sequence"/>
</dbReference>
<feature type="compositionally biased region" description="Polar residues" evidence="1">
    <location>
        <begin position="139"/>
        <end position="151"/>
    </location>
</feature>
<dbReference type="RefSeq" id="XP_026626903.1">
    <property type="nucleotide sequence ID" value="XM_026766106.1"/>
</dbReference>
<proteinExistence type="predicted"/>
<reference evidence="2 3" key="1">
    <citation type="submission" date="2018-07" db="EMBL/GenBank/DDBJ databases">
        <title>The genomes of Aspergillus section Nigri reveals drivers in fungal speciation.</title>
        <authorList>
            <consortium name="DOE Joint Genome Institute"/>
            <person name="Vesth T.C."/>
            <person name="Nybo J."/>
            <person name="Theobald S."/>
            <person name="Brandl J."/>
            <person name="Frisvad J.C."/>
            <person name="Nielsen K.F."/>
            <person name="Lyhne E.K."/>
            <person name="Kogle M.E."/>
            <person name="Kuo A."/>
            <person name="Riley R."/>
            <person name="Clum A."/>
            <person name="Nolan M."/>
            <person name="Lipzen A."/>
            <person name="Salamov A."/>
            <person name="Henrissat B."/>
            <person name="Wiebenga A."/>
            <person name="De vries R.P."/>
            <person name="Grigoriev I.V."/>
            <person name="Mortensen U.H."/>
            <person name="Andersen M.R."/>
            <person name="Baker S.E."/>
        </authorList>
    </citation>
    <scope>NUCLEOTIDE SEQUENCE [LARGE SCALE GENOMIC DNA]</scope>
    <source>
        <strain evidence="2 3">CBS 139.54b</strain>
    </source>
</reference>
<dbReference type="AlphaFoldDB" id="A0A3F3Q428"/>